<dbReference type="VEuPathDB" id="TrichDB:TRFO_16037"/>
<feature type="compositionally biased region" description="Acidic residues" evidence="1">
    <location>
        <begin position="979"/>
        <end position="993"/>
    </location>
</feature>
<feature type="region of interest" description="Disordered" evidence="1">
    <location>
        <begin position="975"/>
        <end position="1033"/>
    </location>
</feature>
<dbReference type="Proteomes" id="UP000179807">
    <property type="component" value="Unassembled WGS sequence"/>
</dbReference>
<feature type="compositionally biased region" description="Acidic residues" evidence="1">
    <location>
        <begin position="921"/>
        <end position="936"/>
    </location>
</feature>
<dbReference type="EMBL" id="MLAK01000485">
    <property type="protein sequence ID" value="OHT13717.1"/>
    <property type="molecule type" value="Genomic_DNA"/>
</dbReference>
<dbReference type="OrthoDB" id="10644032at2759"/>
<evidence type="ECO:0000313" key="3">
    <source>
        <dbReference type="Proteomes" id="UP000179807"/>
    </source>
</evidence>
<feature type="region of interest" description="Disordered" evidence="1">
    <location>
        <begin position="921"/>
        <end position="950"/>
    </location>
</feature>
<gene>
    <name evidence="2" type="ORF">TRFO_16037</name>
</gene>
<evidence type="ECO:0000313" key="2">
    <source>
        <dbReference type="EMBL" id="OHT13717.1"/>
    </source>
</evidence>
<dbReference type="AlphaFoldDB" id="A0A1J4KW30"/>
<comment type="caution">
    <text evidence="2">The sequence shown here is derived from an EMBL/GenBank/DDBJ whole genome shotgun (WGS) entry which is preliminary data.</text>
</comment>
<name>A0A1J4KW30_9EUKA</name>
<proteinExistence type="predicted"/>
<reference evidence="2" key="1">
    <citation type="submission" date="2016-10" db="EMBL/GenBank/DDBJ databases">
        <authorList>
            <person name="Benchimol M."/>
            <person name="Almeida L.G."/>
            <person name="Vasconcelos A.T."/>
            <person name="Perreira-Neves A."/>
            <person name="Rosa I.A."/>
            <person name="Tasca T."/>
            <person name="Bogo M.R."/>
            <person name="de Souza W."/>
        </authorList>
    </citation>
    <scope>NUCLEOTIDE SEQUENCE [LARGE SCALE GENOMIC DNA]</scope>
    <source>
        <strain evidence="2">K</strain>
    </source>
</reference>
<keyword evidence="3" id="KW-1185">Reference proteome</keyword>
<feature type="region of interest" description="Disordered" evidence="1">
    <location>
        <begin position="54"/>
        <end position="92"/>
    </location>
</feature>
<dbReference type="RefSeq" id="XP_068366853.1">
    <property type="nucleotide sequence ID" value="XM_068498734.1"/>
</dbReference>
<feature type="compositionally biased region" description="Basic and acidic residues" evidence="1">
    <location>
        <begin position="10"/>
        <end position="19"/>
    </location>
</feature>
<feature type="compositionally biased region" description="Basic and acidic residues" evidence="1">
    <location>
        <begin position="61"/>
        <end position="77"/>
    </location>
</feature>
<accession>A0A1J4KW30</accession>
<evidence type="ECO:0000256" key="1">
    <source>
        <dbReference type="SAM" id="MobiDB-lite"/>
    </source>
</evidence>
<organism evidence="2 3">
    <name type="scientific">Tritrichomonas foetus</name>
    <dbReference type="NCBI Taxonomy" id="1144522"/>
    <lineage>
        <taxon>Eukaryota</taxon>
        <taxon>Metamonada</taxon>
        <taxon>Parabasalia</taxon>
        <taxon>Tritrichomonadida</taxon>
        <taxon>Tritrichomonadidae</taxon>
        <taxon>Tritrichomonas</taxon>
    </lineage>
</organism>
<feature type="compositionally biased region" description="Acidic residues" evidence="1">
    <location>
        <begin position="1001"/>
        <end position="1024"/>
    </location>
</feature>
<dbReference type="GeneID" id="94833438"/>
<protein>
    <submittedName>
        <fullName evidence="2">Uncharacterized protein</fullName>
    </submittedName>
</protein>
<sequence>MPPCRKKSKKDNQQEEHSKSLIKLTNSFLDPNSSQPEIVKNAFAIQLQLAKFTKSRKKRKNMSENENHNDDNEKITEKNNQGAKNNKKSKLAKAQAEIKEREKFANHLISIIPEIFEKNSNNSFTILSLIPSLLQKIDSDDQVYIQQLLQYHAPFDQQLPLLHAISEIPQSLELTKLFQQKILDFVNDNPRIASAALNICIFNFEIQKSIQWAQIARETFILSSRNDLPNSAILLRSKRSCSKNFCNAICKAIQHLEKLHELDFFLILILSSVNSFATSQIMKYFIKNQRLNEFFLQNCPLFIVPFNNIIDALYYFSTSKYIKTQTSELSRLISEAFIASENSDILTYCLYNDENNSIFLNSTIEAISIVSQKSPQLFLRNFDSIGVLYTASKKIVNKLIIPILNLSIIFPQLYDGVIVFLKKMAARPSCIEFAVNSLCTLVKISSTKTKIQQEVLSILFNLISSPFIRSIAFRRLSKMKFSKKIQQKISSEINKYKNCLGSEFFTDLIKEDETTGAVIACDFPSATLELLLSLKNNPKSFFYLIDLKNDNFEVSSHFSLQLALRADVYALLAPYHDDALIIFSEYLRAIDYLASDEERDLITEWCNLHLNKDFIKKLIIDCINQECSIDDPLLLYTLTRQIVISDDIDKELIIACRKLFVKTTNSFQNNTKHILQCPFLPSEPFENVYLSFREELTIEIAQHINIDTENIEIDVFIESMKNETINGLLTADHCQAYLKIFKAALPLSSESANRMFDLLASLKFDSISVFSEIVELCLFKSPLDDALIICRTLLNCAKGEDDSISLKSQPLRKNTYMKVSKYLANTIASDKRVDEEILNVLFELMTVEISSQQVCSSIFNAINSAIDVADGYYIDNFDVLKEKCDEWFSINKYNLDLKRCGRSMAKLQLINNHLQRLDQGYDDYDSYSDEDDDDIENRENDDVPKPKRKKKKIAKINKFVTRKWRSKSKWIDDALKDETDSEDNYADLEDFVVDESPPPEAETEEEESELPITFDEEEEEEEDNQNSHSYMNL</sequence>
<feature type="region of interest" description="Disordered" evidence="1">
    <location>
        <begin position="1"/>
        <end position="20"/>
    </location>
</feature>